<feature type="region of interest" description="Disordered" evidence="1">
    <location>
        <begin position="1"/>
        <end position="30"/>
    </location>
</feature>
<proteinExistence type="predicted"/>
<evidence type="ECO:0000313" key="2">
    <source>
        <dbReference type="EMBL" id="CAL1673348.1"/>
    </source>
</evidence>
<evidence type="ECO:0000313" key="3">
    <source>
        <dbReference type="Proteomes" id="UP001497644"/>
    </source>
</evidence>
<organism evidence="2 3">
    <name type="scientific">Lasius platythorax</name>
    <dbReference type="NCBI Taxonomy" id="488582"/>
    <lineage>
        <taxon>Eukaryota</taxon>
        <taxon>Metazoa</taxon>
        <taxon>Ecdysozoa</taxon>
        <taxon>Arthropoda</taxon>
        <taxon>Hexapoda</taxon>
        <taxon>Insecta</taxon>
        <taxon>Pterygota</taxon>
        <taxon>Neoptera</taxon>
        <taxon>Endopterygota</taxon>
        <taxon>Hymenoptera</taxon>
        <taxon>Apocrita</taxon>
        <taxon>Aculeata</taxon>
        <taxon>Formicoidea</taxon>
        <taxon>Formicidae</taxon>
        <taxon>Formicinae</taxon>
        <taxon>Lasius</taxon>
        <taxon>Lasius</taxon>
    </lineage>
</organism>
<keyword evidence="3" id="KW-1185">Reference proteome</keyword>
<dbReference type="EMBL" id="OZ034824">
    <property type="protein sequence ID" value="CAL1673348.1"/>
    <property type="molecule type" value="Genomic_DNA"/>
</dbReference>
<accession>A0AAV2N120</accession>
<name>A0AAV2N120_9HYME</name>
<protein>
    <submittedName>
        <fullName evidence="2">Uncharacterized protein</fullName>
    </submittedName>
</protein>
<dbReference type="Proteomes" id="UP001497644">
    <property type="component" value="Chromosome 1"/>
</dbReference>
<reference evidence="2 3" key="1">
    <citation type="submission" date="2024-04" db="EMBL/GenBank/DDBJ databases">
        <authorList>
            <consortium name="Molecular Ecology Group"/>
        </authorList>
    </citation>
    <scope>NUCLEOTIDE SEQUENCE [LARGE SCALE GENOMIC DNA]</scope>
</reference>
<gene>
    <name evidence="2" type="ORF">LPLAT_LOCUS256</name>
</gene>
<sequence>MIFRTEERASASFGCGEDKPSRASRANGRVTPAVDDPCGAIEYLPTRRLALASLFRPVTASIRQSNRDFQYDLSSRTEEGVFLTFA</sequence>
<evidence type="ECO:0000256" key="1">
    <source>
        <dbReference type="SAM" id="MobiDB-lite"/>
    </source>
</evidence>
<dbReference type="AlphaFoldDB" id="A0AAV2N120"/>